<feature type="region of interest" description="Disordered" evidence="1">
    <location>
        <begin position="135"/>
        <end position="154"/>
    </location>
</feature>
<proteinExistence type="predicted"/>
<gene>
    <name evidence="2" type="ORF">GUJ93_ZPchr0012g19114</name>
</gene>
<dbReference type="AlphaFoldDB" id="A0A8J5WNL3"/>
<protein>
    <submittedName>
        <fullName evidence="2">Uncharacterized protein</fullName>
    </submittedName>
</protein>
<dbReference type="Proteomes" id="UP000729402">
    <property type="component" value="Unassembled WGS sequence"/>
</dbReference>
<accession>A0A8J5WNL3</accession>
<evidence type="ECO:0000313" key="2">
    <source>
        <dbReference type="EMBL" id="KAG8093136.1"/>
    </source>
</evidence>
<reference evidence="2" key="1">
    <citation type="journal article" date="2021" name="bioRxiv">
        <title>Whole Genome Assembly and Annotation of Northern Wild Rice, Zizania palustris L., Supports a Whole Genome Duplication in the Zizania Genus.</title>
        <authorList>
            <person name="Haas M."/>
            <person name="Kono T."/>
            <person name="Macchietto M."/>
            <person name="Millas R."/>
            <person name="McGilp L."/>
            <person name="Shao M."/>
            <person name="Duquette J."/>
            <person name="Hirsch C.N."/>
            <person name="Kimball J."/>
        </authorList>
    </citation>
    <scope>NUCLEOTIDE SEQUENCE</scope>
    <source>
        <tissue evidence="2">Fresh leaf tissue</tissue>
    </source>
</reference>
<organism evidence="2 3">
    <name type="scientific">Zizania palustris</name>
    <name type="common">Northern wild rice</name>
    <dbReference type="NCBI Taxonomy" id="103762"/>
    <lineage>
        <taxon>Eukaryota</taxon>
        <taxon>Viridiplantae</taxon>
        <taxon>Streptophyta</taxon>
        <taxon>Embryophyta</taxon>
        <taxon>Tracheophyta</taxon>
        <taxon>Spermatophyta</taxon>
        <taxon>Magnoliopsida</taxon>
        <taxon>Liliopsida</taxon>
        <taxon>Poales</taxon>
        <taxon>Poaceae</taxon>
        <taxon>BOP clade</taxon>
        <taxon>Oryzoideae</taxon>
        <taxon>Oryzeae</taxon>
        <taxon>Zizaniinae</taxon>
        <taxon>Zizania</taxon>
    </lineage>
</organism>
<name>A0A8J5WNL3_ZIZPA</name>
<comment type="caution">
    <text evidence="2">The sequence shown here is derived from an EMBL/GenBank/DDBJ whole genome shotgun (WGS) entry which is preliminary data.</text>
</comment>
<dbReference type="EMBL" id="JAAALK010000080">
    <property type="protein sequence ID" value="KAG8093136.1"/>
    <property type="molecule type" value="Genomic_DNA"/>
</dbReference>
<feature type="region of interest" description="Disordered" evidence="1">
    <location>
        <begin position="20"/>
        <end position="73"/>
    </location>
</feature>
<reference evidence="2" key="2">
    <citation type="submission" date="2021-02" db="EMBL/GenBank/DDBJ databases">
        <authorList>
            <person name="Kimball J.A."/>
            <person name="Haas M.W."/>
            <person name="Macchietto M."/>
            <person name="Kono T."/>
            <person name="Duquette J."/>
            <person name="Shao M."/>
        </authorList>
    </citation>
    <scope>NUCLEOTIDE SEQUENCE</scope>
    <source>
        <tissue evidence="2">Fresh leaf tissue</tissue>
    </source>
</reference>
<keyword evidence="3" id="KW-1185">Reference proteome</keyword>
<evidence type="ECO:0000313" key="3">
    <source>
        <dbReference type="Proteomes" id="UP000729402"/>
    </source>
</evidence>
<evidence type="ECO:0000256" key="1">
    <source>
        <dbReference type="SAM" id="MobiDB-lite"/>
    </source>
</evidence>
<sequence length="154" mass="16801">MFEWCADLRPVRRPRVPLLTSGRCAEHTPRRRAPAGAPTSRPRAELRPVRRPRIPAPSSGPRTDLKPLPAYSSSSSRLHCMTASLQAPATKLQRHALFAVQLGSGNLSTVEVGEQKFAALLDAALEDVICLLRTSSPHTGSDGNGDEDLLRFRT</sequence>